<gene>
    <name evidence="1" type="ORF">POTOM_054311</name>
</gene>
<proteinExistence type="predicted"/>
<dbReference type="AlphaFoldDB" id="A0A8X7Y6V8"/>
<reference evidence="1" key="1">
    <citation type="journal article" date="2020" name="bioRxiv">
        <title>Hybrid origin of Populus tomentosa Carr. identified through genome sequencing and phylogenomic analysis.</title>
        <authorList>
            <person name="An X."/>
            <person name="Gao K."/>
            <person name="Chen Z."/>
            <person name="Li J."/>
            <person name="Yang X."/>
            <person name="Yang X."/>
            <person name="Zhou J."/>
            <person name="Guo T."/>
            <person name="Zhao T."/>
            <person name="Huang S."/>
            <person name="Miao D."/>
            <person name="Khan W.U."/>
            <person name="Rao P."/>
            <person name="Ye M."/>
            <person name="Lei B."/>
            <person name="Liao W."/>
            <person name="Wang J."/>
            <person name="Ji L."/>
            <person name="Li Y."/>
            <person name="Guo B."/>
            <person name="Mustafa N.S."/>
            <person name="Li S."/>
            <person name="Yun Q."/>
            <person name="Keller S.R."/>
            <person name="Mao J."/>
            <person name="Zhang R."/>
            <person name="Strauss S.H."/>
        </authorList>
    </citation>
    <scope>NUCLEOTIDE SEQUENCE</scope>
    <source>
        <strain evidence="1">GM15</strain>
        <tissue evidence="1">Leaf</tissue>
    </source>
</reference>
<keyword evidence="2" id="KW-1185">Reference proteome</keyword>
<comment type="caution">
    <text evidence="1">The sequence shown here is derived from an EMBL/GenBank/DDBJ whole genome shotgun (WGS) entry which is preliminary data.</text>
</comment>
<protein>
    <submittedName>
        <fullName evidence="1">Uncharacterized protein</fullName>
    </submittedName>
</protein>
<organism evidence="1 2">
    <name type="scientific">Populus tomentosa</name>
    <name type="common">Chinese white poplar</name>
    <dbReference type="NCBI Taxonomy" id="118781"/>
    <lineage>
        <taxon>Eukaryota</taxon>
        <taxon>Viridiplantae</taxon>
        <taxon>Streptophyta</taxon>
        <taxon>Embryophyta</taxon>
        <taxon>Tracheophyta</taxon>
        <taxon>Spermatophyta</taxon>
        <taxon>Magnoliopsida</taxon>
        <taxon>eudicotyledons</taxon>
        <taxon>Gunneridae</taxon>
        <taxon>Pentapetalae</taxon>
        <taxon>rosids</taxon>
        <taxon>fabids</taxon>
        <taxon>Malpighiales</taxon>
        <taxon>Salicaceae</taxon>
        <taxon>Saliceae</taxon>
        <taxon>Populus</taxon>
    </lineage>
</organism>
<evidence type="ECO:0000313" key="1">
    <source>
        <dbReference type="EMBL" id="KAG6743357.1"/>
    </source>
</evidence>
<dbReference type="Proteomes" id="UP000886885">
    <property type="component" value="Chromosome 17A"/>
</dbReference>
<evidence type="ECO:0000313" key="2">
    <source>
        <dbReference type="Proteomes" id="UP000886885"/>
    </source>
</evidence>
<sequence length="114" mass="13042">MISRHQDTLTEQFVRDIQKVIHELEALPSKVCGRISISVDADKEQQETAIYRGTEGDHYNLEEICNGKEEDGWCQDFNSSFSSFHLVMENNQKSKRTVLFPVSKSPPLQQLALT</sequence>
<name>A0A8X7Y6V8_POPTO</name>
<accession>A0A8X7Y6V8</accession>
<dbReference type="EMBL" id="JAAWWB010000033">
    <property type="protein sequence ID" value="KAG6743357.1"/>
    <property type="molecule type" value="Genomic_DNA"/>
</dbReference>